<dbReference type="AlphaFoldDB" id="A0A9J6B0Q3"/>
<dbReference type="EMBL" id="JACXVP010000001">
    <property type="protein sequence ID" value="KAG5630310.1"/>
    <property type="molecule type" value="Genomic_DNA"/>
</dbReference>
<evidence type="ECO:0000256" key="1">
    <source>
        <dbReference type="SAM" id="MobiDB-lite"/>
    </source>
</evidence>
<gene>
    <name evidence="2" type="ORF">H5410_002027</name>
</gene>
<feature type="region of interest" description="Disordered" evidence="1">
    <location>
        <begin position="81"/>
        <end position="158"/>
    </location>
</feature>
<feature type="compositionally biased region" description="Basic and acidic residues" evidence="1">
    <location>
        <begin position="92"/>
        <end position="103"/>
    </location>
</feature>
<accession>A0A9J6B0Q3</accession>
<feature type="compositionally biased region" description="Polar residues" evidence="1">
    <location>
        <begin position="123"/>
        <end position="139"/>
    </location>
</feature>
<proteinExistence type="predicted"/>
<sequence length="158" mass="18013">MKEYQKHLLAIKKRAWKHKKALYHMDKAIFEMKQVYFNTTSRYHNSIIFSIHEMKLQRIEDCIAAKSIIGDVPLAHSAQNISKVNTDMPISKSKDEGKSRENEASSSSSAKAEKIISGKPESKTNVVPSGTKVFSSFQVGKQHPKEIKSIHRMQRDVK</sequence>
<protein>
    <submittedName>
        <fullName evidence="2">Uncharacterized protein</fullName>
    </submittedName>
</protein>
<comment type="caution">
    <text evidence="2">The sequence shown here is derived from an EMBL/GenBank/DDBJ whole genome shotgun (WGS) entry which is preliminary data.</text>
</comment>
<organism evidence="2 3">
    <name type="scientific">Solanum commersonii</name>
    <name type="common">Commerson's wild potato</name>
    <name type="synonym">Commerson's nightshade</name>
    <dbReference type="NCBI Taxonomy" id="4109"/>
    <lineage>
        <taxon>Eukaryota</taxon>
        <taxon>Viridiplantae</taxon>
        <taxon>Streptophyta</taxon>
        <taxon>Embryophyta</taxon>
        <taxon>Tracheophyta</taxon>
        <taxon>Spermatophyta</taxon>
        <taxon>Magnoliopsida</taxon>
        <taxon>eudicotyledons</taxon>
        <taxon>Gunneridae</taxon>
        <taxon>Pentapetalae</taxon>
        <taxon>asterids</taxon>
        <taxon>lamiids</taxon>
        <taxon>Solanales</taxon>
        <taxon>Solanaceae</taxon>
        <taxon>Solanoideae</taxon>
        <taxon>Solaneae</taxon>
        <taxon>Solanum</taxon>
    </lineage>
</organism>
<name>A0A9J6B0Q3_SOLCO</name>
<evidence type="ECO:0000313" key="2">
    <source>
        <dbReference type="EMBL" id="KAG5630310.1"/>
    </source>
</evidence>
<dbReference type="Proteomes" id="UP000824120">
    <property type="component" value="Chromosome 1"/>
</dbReference>
<feature type="compositionally biased region" description="Basic and acidic residues" evidence="1">
    <location>
        <begin position="143"/>
        <end position="158"/>
    </location>
</feature>
<evidence type="ECO:0000313" key="3">
    <source>
        <dbReference type="Proteomes" id="UP000824120"/>
    </source>
</evidence>
<keyword evidence="3" id="KW-1185">Reference proteome</keyword>
<reference evidence="2 3" key="1">
    <citation type="submission" date="2020-09" db="EMBL/GenBank/DDBJ databases">
        <title>De no assembly of potato wild relative species, Solanum commersonii.</title>
        <authorList>
            <person name="Cho K."/>
        </authorList>
    </citation>
    <scope>NUCLEOTIDE SEQUENCE [LARGE SCALE GENOMIC DNA]</scope>
    <source>
        <strain evidence="2">LZ3.2</strain>
        <tissue evidence="2">Leaf</tissue>
    </source>
</reference>
<feature type="compositionally biased region" description="Basic and acidic residues" evidence="1">
    <location>
        <begin position="111"/>
        <end position="122"/>
    </location>
</feature>